<feature type="compositionally biased region" description="Polar residues" evidence="1">
    <location>
        <begin position="132"/>
        <end position="141"/>
    </location>
</feature>
<feature type="transmembrane region" description="Helical" evidence="2">
    <location>
        <begin position="20"/>
        <end position="41"/>
    </location>
</feature>
<evidence type="ECO:0000313" key="3">
    <source>
        <dbReference type="EMBL" id="KAJ3578627.1"/>
    </source>
</evidence>
<keyword evidence="4" id="KW-1185">Reference proteome</keyword>
<evidence type="ECO:0000313" key="4">
    <source>
        <dbReference type="Proteomes" id="UP001148614"/>
    </source>
</evidence>
<accession>A0A9W8NLH6</accession>
<keyword evidence="2" id="KW-0812">Transmembrane</keyword>
<evidence type="ECO:0000256" key="2">
    <source>
        <dbReference type="SAM" id="Phobius"/>
    </source>
</evidence>
<feature type="region of interest" description="Disordered" evidence="1">
    <location>
        <begin position="56"/>
        <end position="147"/>
    </location>
</feature>
<dbReference type="Proteomes" id="UP001148614">
    <property type="component" value="Unassembled WGS sequence"/>
</dbReference>
<name>A0A9W8NLH6_9PEZI</name>
<feature type="compositionally biased region" description="Basic and acidic residues" evidence="1">
    <location>
        <begin position="104"/>
        <end position="127"/>
    </location>
</feature>
<protein>
    <submittedName>
        <fullName evidence="3">Uncharacterized protein</fullName>
    </submittedName>
</protein>
<gene>
    <name evidence="3" type="ORF">NPX13_g1942</name>
</gene>
<dbReference type="VEuPathDB" id="FungiDB:F4678DRAFT_330055"/>
<comment type="caution">
    <text evidence="3">The sequence shown here is derived from an EMBL/GenBank/DDBJ whole genome shotgun (WGS) entry which is preliminary data.</text>
</comment>
<proteinExistence type="predicted"/>
<organism evidence="3 4">
    <name type="scientific">Xylaria arbuscula</name>
    <dbReference type="NCBI Taxonomy" id="114810"/>
    <lineage>
        <taxon>Eukaryota</taxon>
        <taxon>Fungi</taxon>
        <taxon>Dikarya</taxon>
        <taxon>Ascomycota</taxon>
        <taxon>Pezizomycotina</taxon>
        <taxon>Sordariomycetes</taxon>
        <taxon>Xylariomycetidae</taxon>
        <taxon>Xylariales</taxon>
        <taxon>Xylariaceae</taxon>
        <taxon>Xylaria</taxon>
    </lineage>
</organism>
<keyword evidence="2" id="KW-0472">Membrane</keyword>
<evidence type="ECO:0000256" key="1">
    <source>
        <dbReference type="SAM" id="MobiDB-lite"/>
    </source>
</evidence>
<feature type="compositionally biased region" description="Low complexity" evidence="1">
    <location>
        <begin position="91"/>
        <end position="103"/>
    </location>
</feature>
<dbReference type="EMBL" id="JANPWZ010000189">
    <property type="protein sequence ID" value="KAJ3578627.1"/>
    <property type="molecule type" value="Genomic_DNA"/>
</dbReference>
<keyword evidence="2" id="KW-1133">Transmembrane helix</keyword>
<sequence>MLVSSRFGGAGAQWRQMSKLGKTAVISLSFVFLLGILWGTGTVDVDYVRNQFASIGENRGDEPIPTSKVETPIIDGVPNDENDRIPDEIIEGGTTKSSATTTETKTKTGTDNTSEKETEAEKAKEKPITTTVATPESQQAPSPRRRK</sequence>
<reference evidence="3" key="1">
    <citation type="submission" date="2022-07" db="EMBL/GenBank/DDBJ databases">
        <title>Genome Sequence of Xylaria arbuscula.</title>
        <authorList>
            <person name="Buettner E."/>
        </authorList>
    </citation>
    <scope>NUCLEOTIDE SEQUENCE</scope>
    <source>
        <strain evidence="3">VT107</strain>
    </source>
</reference>
<dbReference type="AlphaFoldDB" id="A0A9W8NLH6"/>